<evidence type="ECO:0000313" key="2">
    <source>
        <dbReference type="Proteomes" id="UP001199916"/>
    </source>
</evidence>
<dbReference type="Proteomes" id="UP001199916">
    <property type="component" value="Unassembled WGS sequence"/>
</dbReference>
<name>A0ABS8YF34_9BACL</name>
<keyword evidence="2" id="KW-1185">Reference proteome</keyword>
<organism evidence="1 2">
    <name type="scientific">Paenibacillus profundus</name>
    <dbReference type="NCBI Taxonomy" id="1173085"/>
    <lineage>
        <taxon>Bacteria</taxon>
        <taxon>Bacillati</taxon>
        <taxon>Bacillota</taxon>
        <taxon>Bacilli</taxon>
        <taxon>Bacillales</taxon>
        <taxon>Paenibacillaceae</taxon>
        <taxon>Paenibacillus</taxon>
    </lineage>
</organism>
<evidence type="ECO:0000313" key="1">
    <source>
        <dbReference type="EMBL" id="MCE5170621.1"/>
    </source>
</evidence>
<proteinExistence type="predicted"/>
<dbReference type="RefSeq" id="WP_019422296.1">
    <property type="nucleotide sequence ID" value="NZ_JAJNBZ010000011.1"/>
</dbReference>
<gene>
    <name evidence="1" type="ORF">LQV63_14995</name>
</gene>
<sequence length="348" mass="41505">MPISIYNYQNSKIPLMLELAESYLERHYAGEYYLDNDWENGPNTIIIFKDPNLEASILESIKAIVAAYKEKHPVSKEEVHKKAEKYARNQHTLKQLELRDMEGHAQTMRADGTVELRSRKNNAFNSQYHQDMFDHYRTRLNSLYLDMMRIYIGLDTFHQTHMFLYMYHYLTSLYEDGSKRGYLSFLSHVEGFFSRLRLEGHNIDMKSEFERRRTGILKDNKIILHDELADAMDQWQQTWGLIAAEMNSQFRIENYQDESMLGLNEQYELLLENISPLDNSFHSELVRNKELKSFILSKKMLVFRDIINLFYLSLPIFEQSMVKKQFYAYCTVKFIEENHKEDLLFVLD</sequence>
<comment type="caution">
    <text evidence="1">The sequence shown here is derived from an EMBL/GenBank/DDBJ whole genome shotgun (WGS) entry which is preliminary data.</text>
</comment>
<evidence type="ECO:0008006" key="3">
    <source>
        <dbReference type="Google" id="ProtNLM"/>
    </source>
</evidence>
<reference evidence="1 2" key="1">
    <citation type="submission" date="2021-11" db="EMBL/GenBank/DDBJ databases">
        <title>Draft genome sequence of Paenibacillus profundus YoMME, a new Gram-positive bacteria with exoelectrogenic properties.</title>
        <authorList>
            <person name="Hubenova Y."/>
            <person name="Hubenova E."/>
            <person name="Manasiev Y."/>
            <person name="Peykov S."/>
            <person name="Mitov M."/>
        </authorList>
    </citation>
    <scope>NUCLEOTIDE SEQUENCE [LARGE SCALE GENOMIC DNA]</scope>
    <source>
        <strain evidence="1 2">YoMME</strain>
    </source>
</reference>
<dbReference type="EMBL" id="JAJNBZ010000011">
    <property type="protein sequence ID" value="MCE5170621.1"/>
    <property type="molecule type" value="Genomic_DNA"/>
</dbReference>
<protein>
    <recommendedName>
        <fullName evidence="3">Thiopeptide-type bacteriocin biosynthesis domain-containing protein</fullName>
    </recommendedName>
</protein>
<accession>A0ABS8YF34</accession>